<dbReference type="SMART" id="SM00346">
    <property type="entry name" value="HTH_ICLR"/>
    <property type="match status" value="1"/>
</dbReference>
<dbReference type="InterPro" id="IPR036388">
    <property type="entry name" value="WH-like_DNA-bd_sf"/>
</dbReference>
<dbReference type="Pfam" id="PF09339">
    <property type="entry name" value="HTH_IclR"/>
    <property type="match status" value="1"/>
</dbReference>
<accession>A0ABS2P6W9</accession>
<dbReference type="RefSeq" id="WP_204695332.1">
    <property type="nucleotide sequence ID" value="NZ_JAFBEC010000001.1"/>
</dbReference>
<name>A0ABS2P6W9_9BACL</name>
<dbReference type="PANTHER" id="PTHR30136">
    <property type="entry name" value="HELIX-TURN-HELIX TRANSCRIPTIONAL REGULATOR, ICLR FAMILY"/>
    <property type="match status" value="1"/>
</dbReference>
<reference evidence="6 7" key="1">
    <citation type="submission" date="2021-01" db="EMBL/GenBank/DDBJ databases">
        <title>Genomic Encyclopedia of Type Strains, Phase IV (KMG-IV): sequencing the most valuable type-strain genomes for metagenomic binning, comparative biology and taxonomic classification.</title>
        <authorList>
            <person name="Goeker M."/>
        </authorList>
    </citation>
    <scope>NUCLEOTIDE SEQUENCE [LARGE SCALE GENOMIC DNA]</scope>
    <source>
        <strain evidence="6 7">DSM 25540</strain>
    </source>
</reference>
<dbReference type="GO" id="GO:0003677">
    <property type="term" value="F:DNA binding"/>
    <property type="evidence" value="ECO:0007669"/>
    <property type="project" value="UniProtKB-KW"/>
</dbReference>
<gene>
    <name evidence="6" type="ORF">JOD17_000236</name>
</gene>
<dbReference type="PANTHER" id="PTHR30136:SF24">
    <property type="entry name" value="HTH-TYPE TRANSCRIPTIONAL REPRESSOR ALLR"/>
    <property type="match status" value="1"/>
</dbReference>
<dbReference type="InterPro" id="IPR005471">
    <property type="entry name" value="Tscrpt_reg_IclR_N"/>
</dbReference>
<dbReference type="Gene3D" id="1.10.10.10">
    <property type="entry name" value="Winged helix-like DNA-binding domain superfamily/Winged helix DNA-binding domain"/>
    <property type="match status" value="1"/>
</dbReference>
<dbReference type="EMBL" id="JAFBEC010000001">
    <property type="protein sequence ID" value="MBM7631145.1"/>
    <property type="molecule type" value="Genomic_DNA"/>
</dbReference>
<dbReference type="InterPro" id="IPR014757">
    <property type="entry name" value="Tscrpt_reg_IclR_C"/>
</dbReference>
<dbReference type="InterPro" id="IPR036390">
    <property type="entry name" value="WH_DNA-bd_sf"/>
</dbReference>
<proteinExistence type="predicted"/>
<keyword evidence="1" id="KW-0805">Transcription regulation</keyword>
<keyword evidence="7" id="KW-1185">Reference proteome</keyword>
<organism evidence="6 7">
    <name type="scientific">Geomicrobium sediminis</name>
    <dbReference type="NCBI Taxonomy" id="1347788"/>
    <lineage>
        <taxon>Bacteria</taxon>
        <taxon>Bacillati</taxon>
        <taxon>Bacillota</taxon>
        <taxon>Bacilli</taxon>
        <taxon>Bacillales</taxon>
        <taxon>Geomicrobium</taxon>
    </lineage>
</organism>
<evidence type="ECO:0000256" key="2">
    <source>
        <dbReference type="ARBA" id="ARBA00023125"/>
    </source>
</evidence>
<dbReference type="SUPFAM" id="SSF46785">
    <property type="entry name" value="Winged helix' DNA-binding domain"/>
    <property type="match status" value="1"/>
</dbReference>
<dbReference type="PROSITE" id="PS51078">
    <property type="entry name" value="ICLR_ED"/>
    <property type="match status" value="1"/>
</dbReference>
<evidence type="ECO:0000259" key="5">
    <source>
        <dbReference type="PROSITE" id="PS51078"/>
    </source>
</evidence>
<feature type="domain" description="HTH iclR-type" evidence="4">
    <location>
        <begin position="16"/>
        <end position="79"/>
    </location>
</feature>
<dbReference type="Proteomes" id="UP000741863">
    <property type="component" value="Unassembled WGS sequence"/>
</dbReference>
<dbReference type="Pfam" id="PF01614">
    <property type="entry name" value="IclR_C"/>
    <property type="match status" value="1"/>
</dbReference>
<evidence type="ECO:0000313" key="7">
    <source>
        <dbReference type="Proteomes" id="UP000741863"/>
    </source>
</evidence>
<dbReference type="PROSITE" id="PS51077">
    <property type="entry name" value="HTH_ICLR"/>
    <property type="match status" value="1"/>
</dbReference>
<dbReference type="SUPFAM" id="SSF55781">
    <property type="entry name" value="GAF domain-like"/>
    <property type="match status" value="1"/>
</dbReference>
<dbReference type="InterPro" id="IPR029016">
    <property type="entry name" value="GAF-like_dom_sf"/>
</dbReference>
<dbReference type="InterPro" id="IPR011991">
    <property type="entry name" value="ArsR-like_HTH"/>
</dbReference>
<keyword evidence="3" id="KW-0804">Transcription</keyword>
<dbReference type="InterPro" id="IPR050707">
    <property type="entry name" value="HTH_MetabolicPath_Reg"/>
</dbReference>
<comment type="caution">
    <text evidence="6">The sequence shown here is derived from an EMBL/GenBank/DDBJ whole genome shotgun (WGS) entry which is preliminary data.</text>
</comment>
<dbReference type="CDD" id="cd00090">
    <property type="entry name" value="HTH_ARSR"/>
    <property type="match status" value="1"/>
</dbReference>
<evidence type="ECO:0000256" key="1">
    <source>
        <dbReference type="ARBA" id="ARBA00023015"/>
    </source>
</evidence>
<evidence type="ECO:0000259" key="4">
    <source>
        <dbReference type="PROSITE" id="PS51077"/>
    </source>
</evidence>
<evidence type="ECO:0000256" key="3">
    <source>
        <dbReference type="ARBA" id="ARBA00023163"/>
    </source>
</evidence>
<evidence type="ECO:0000313" key="6">
    <source>
        <dbReference type="EMBL" id="MBM7631145.1"/>
    </source>
</evidence>
<sequence length="263" mass="29415">MLTGDQKKKQKAKYSVPAVDSAFRILRLLSRKKFSDSTVTEIANALELQPTTCFRILQQLKESSIVTFHEKSKRYRLGPYLVVLGERAKENSLDLALVLPYLEKISENTGLTSVIVSRVGKMKTTIVAKVEGGDFGVHVSVGRHFSIEAGAYGKCLLAYMPPEEQQDIFRELHESETFEDVSKIEQELPSVVEKGYATNYGESIEGIFGVAAPIFNVNHDVEMSICLFGMTARLKQDELEEIGSYLHSVSKEISRKIQGAEQF</sequence>
<protein>
    <submittedName>
        <fullName evidence="6">DNA-binding IclR family transcriptional regulator</fullName>
    </submittedName>
</protein>
<dbReference type="Gene3D" id="3.30.450.40">
    <property type="match status" value="1"/>
</dbReference>
<feature type="domain" description="IclR-ED" evidence="5">
    <location>
        <begin position="80"/>
        <end position="259"/>
    </location>
</feature>
<keyword evidence="2 6" id="KW-0238">DNA-binding</keyword>